<feature type="compositionally biased region" description="Polar residues" evidence="1">
    <location>
        <begin position="3177"/>
        <end position="3191"/>
    </location>
</feature>
<feature type="domain" description="Filamentous haemagglutinin FhaB/tRNA nuclease CdiA-like TPS" evidence="2">
    <location>
        <begin position="54"/>
        <end position="175"/>
    </location>
</feature>
<gene>
    <name evidence="3" type="ORF">DNK44_25655</name>
</gene>
<protein>
    <submittedName>
        <fullName evidence="3">Heme utilization protein</fullName>
    </submittedName>
</protein>
<dbReference type="Gene3D" id="2.160.20.10">
    <property type="entry name" value="Single-stranded right-handed beta-helix, Pectin lyase-like"/>
    <property type="match status" value="1"/>
</dbReference>
<name>A0A4Q9QRN6_9GAMM</name>
<dbReference type="SUPFAM" id="SSF51126">
    <property type="entry name" value="Pectin lyase-like"/>
    <property type="match status" value="1"/>
</dbReference>
<dbReference type="InterPro" id="IPR010069">
    <property type="entry name" value="CdiA_FHA1_rpt"/>
</dbReference>
<dbReference type="InterPro" id="IPR025157">
    <property type="entry name" value="Hemagglutinin_rpt"/>
</dbReference>
<dbReference type="Pfam" id="PF05860">
    <property type="entry name" value="TPS"/>
    <property type="match status" value="1"/>
</dbReference>
<evidence type="ECO:0000256" key="1">
    <source>
        <dbReference type="SAM" id="MobiDB-lite"/>
    </source>
</evidence>
<dbReference type="GO" id="GO:0003824">
    <property type="term" value="F:catalytic activity"/>
    <property type="evidence" value="ECO:0007669"/>
    <property type="project" value="UniProtKB-ARBA"/>
</dbReference>
<feature type="compositionally biased region" description="Basic and acidic residues" evidence="1">
    <location>
        <begin position="4006"/>
        <end position="4024"/>
    </location>
</feature>
<accession>A0A4Q9QRN6</accession>
<proteinExistence type="predicted"/>
<organism evidence="3 4">
    <name type="scientific">Phytopseudomonas dryadis</name>
    <dbReference type="NCBI Taxonomy" id="2487520"/>
    <lineage>
        <taxon>Bacteria</taxon>
        <taxon>Pseudomonadati</taxon>
        <taxon>Pseudomonadota</taxon>
        <taxon>Gammaproteobacteria</taxon>
        <taxon>Pseudomonadales</taxon>
        <taxon>Pseudomonadaceae</taxon>
        <taxon>Phytopseudomonas</taxon>
    </lineage>
</organism>
<dbReference type="EMBL" id="QJUL01000073">
    <property type="protein sequence ID" value="TBU83781.1"/>
    <property type="molecule type" value="Genomic_DNA"/>
</dbReference>
<evidence type="ECO:0000259" key="2">
    <source>
        <dbReference type="SMART" id="SM00912"/>
    </source>
</evidence>
<dbReference type="InterPro" id="IPR011050">
    <property type="entry name" value="Pectin_lyase_fold/virulence"/>
</dbReference>
<evidence type="ECO:0000313" key="3">
    <source>
        <dbReference type="EMBL" id="TBU83781.1"/>
    </source>
</evidence>
<comment type="caution">
    <text evidence="3">The sequence shown here is derived from an EMBL/GenBank/DDBJ whole genome shotgun (WGS) entry which is preliminary data.</text>
</comment>
<evidence type="ECO:0000313" key="4">
    <source>
        <dbReference type="Proteomes" id="UP000293172"/>
    </source>
</evidence>
<reference evidence="3 4" key="1">
    <citation type="submission" date="2018-06" db="EMBL/GenBank/DDBJ databases">
        <title>Three novel Pseudomonas species isolated from symptomatic oak.</title>
        <authorList>
            <person name="Bueno-Gonzalez V."/>
            <person name="Brady C."/>
        </authorList>
    </citation>
    <scope>NUCLEOTIDE SEQUENCE [LARGE SCALE GENOMIC DNA]</scope>
    <source>
        <strain evidence="3 4">P6B</strain>
    </source>
</reference>
<feature type="region of interest" description="Disordered" evidence="1">
    <location>
        <begin position="3594"/>
        <end position="3634"/>
    </location>
</feature>
<dbReference type="SMART" id="SM00912">
    <property type="entry name" value="Haemagg_act"/>
    <property type="match status" value="1"/>
</dbReference>
<sequence length="4483" mass="461049">MRLGVIDMDVRRPFFQNIALILAGVLFLNPIVATAAQLAVDSAAGGNTSLGQAGNGVPIVNIATPNGSGLSHNKFSDYNVGQQGLILNNATERLQGTQQGGIILGNPNLNGRAAGVILNEVTGSNRSQLQGYTEVAGQAARVIVANPHGISCDGCGFLNTPRATLSTGTPVIDNGQLRSFDVNGGDIAIEGAGLNASNLDQFDLITRSAKLNAELHAQRLNVITGRNEVDAATLQATAKAADGSEAPLLAIDSSALGGMYAGAIRLVGTEAGVGVKLAGDLAASAGDIHIEANGQLTVANAAASGQIAVLAGQVETQGQVYAGTRLDVQARGDLMNHGSLAARDAVALDSGVNLDNRGHIEAGVNPDDSRNATGDIQLSGQSVRNAGSALASRDLRVNASGALDNQKGQLLAQGDARLDTASLENAEGRLVAGGRLDIASGQIVNAQGLIASGGAMEVKASGLDQRQGKLTSQASLSLDLAGGTLDNRAGLIAANGDLNLAVDAIDNRDGEVSSQARTSLDARRLDNSDSGRLLGARLNLTAERLLNRNQGLIYGWDSAQVTGAFLDNRGGSVASDNLLGIELAARAGDVEGAGHLLNDGGLIASEDRLSLIAAALDNRLGRIEGQGATSVSSGVLDNDRGQLIGLDRLDLVAGQVSNRAGRIAASGPLVLRATGLDQQGGELFSQASLSLDLAGGDLNNDGGLLNAPGTLLLSNLGTVSNRGGEISSNESFTLAASRLDNDGGRLLSEKGLGLRIQQLLSNLAGLVSANGLDLAAGQLENGEGRVSSRGDLVAGIDTLNQIEGELLAAGSLKLTGETLDNRSGLIAANGDLNLAVGEIDNRGGELSSQGRVSLDTQRLDNSDSGRLLGAHLNLIAERLLNRNQGLVYGWDSAQVTGAHLDNRGGTVSSDSLLAIELAARAGDAENDGRLLNDGGLFSSEGTLTLDAETLNNAGGSLSSAGTLSASARGQLFNQNGRILTDADLLLRSAGLDNRGGLISAAAALALATGAFDNDAGRLTSSAGLDLKAGQIGNAAGRIAAGGALVIEATGLNQQGGELFSQSSLALDLQGGVLNNDAGFFNAPGSLLLENISRISNRGGEISSAAGFSLITERLDNTGGKLLSEQDLSLVLSGKLDNQGGSLAARHLDLAAADVDNSEDGLIRARGNLDARVGQFSQHRGQTLAEGTLTLEGASLDNREGRLAANGDVTLKVAAMDNRTGEISTGTSLRSVGQYLDNSDGGRLLAAHLSVTAERLLNRAQGLILGSASNRLIGAQLDNSGGTLASDEELTVSLTAIPGQADADGRLLNVGGLLGSEGTLSVTAGAIDNSRGRFSSADTLSVTATGRLNNQDGRLLTDADLLLRSTGLGNVGGQISATGTLEVATGDLDNSRGQLIGNAGLELSAGQVDNQAGRIASAGALTAQLGGLRQQGGELFSQSRLSLDLAGGELVNDGGLIHAPGALSLSRLGALSNVGGEISSVAGFTLAATSLDNTQGRLLSNGDLTLRIEYLLNNLAGLVSAATTQLEATRLDNEGGTVSARRDLSVAITGALDNSAQGLIQAGEGLILDSGELDNRGGYLLAGSGLGVNVARNLDNSASGLINSQGGLSLGAGHLDSSGQGEVSAKGDMNLALGGLTQHQGALIGEASVTLDLLGGTLDNQAGLIGASGPLSLKNLGKLDNRGGELTSLGVLELAAASLDNRQGRIIAQDWLRLVAGSTNNQNGLLSGWQGLVLGGTALDNRLAGTLSSRHGDVDVQLAGDLLNSGEGAIVAQGRLDLGAGSLDNSGQGILSSGSGQRLLISDALNNAGGQIDAGGRLDLEAGSLSNRAGILQASGALNIESHNLDNGGGRIGAAGITSVSLGGRLDNAQGQLASGGALTISAGDVDNQGGILASQGTATLAVASLDNSAAGTLAANGRLGVTASGTVSNDQDGLIYSRDAGATLIVGRLSNQGGSVESRDSLEIKATQDLLNRGGTLQSRAGDLDLAAVNLDNRQGTIASLEGWVRTRLGGWLRNGAAEQGGLIQARHLDLRVSGSLFNTDGGINALGGDASLTAEAFDNQGGLLTAQGNLLLAGGGLDNRGGRIGAAQITLNQGDGGLDNRQGLVESRGTLDVQGASVDNQGGQLRALGASGSTFFSLGGQLDNRNGVIESANLHLTLGIGGLANDNGRILHAGSGTFGLSLSSAANAGGSLVTQGGLTIEADSWSNSSVLQAGHLTVNVGTFSQSASGQLLASQSFSGSGGNWTNHGLIASDGNLSLTLTGAYDGNGRLTSLGDLSLTAASLSLTEVASISAGGQGAFTLGGSLVNLGRLSAAGDLIVSAGSLSNHGTLGSAQRLTLSTTGLLNENGLLFSGDDMALYVETFTNRYADVYSLGTLLVARDESGNRATRLENISGTLESGEDLSIDATQIINRKDVFEVSERLVSGYITYQCIDCKNRHFDLYYFLNEEVERTVSQDSPSSLIQAGRDLKLVGGEIENAHSVLSAARNVAITGDRVSNVGSATESVTRFQQYRNPFDSESRGVFEGLVRAGGAVYEYNKYNSLYEHVYTVQEYVDRNQYVTRYLAPGNQITQKTNAYYDPERNYPIPAIFDSYRLVDSREIVTANGAAANAIIQAGGDVSINSSNLIENGVRRNGQSIALGTTRVDGTSASGTGTTIVQLNAQLPPDLAQQQVNPLTLPGFSLPMGQNGLFRLSGQGGSDSQVRDANSSQGWSLSDVSLDLTQREAAGTGTQVGTVHLGELQAGGAQLQAGDREQASGLPGQSGGLQLGAQPSSSVTDGLQTVGLPDARAAGVQVPGIDLENNVSHAQGTVVTQASQPHRYLIETNPALTELNRFLSSDYMLDQLGYDPDQAQKRLGDGLYEQRLIREAIVARTGQRFIAGLDSDEAMFRYLMDNAIASQSALNLGLGVSLSAEQVAALTHDIVWMEEQEVLGETVLVPVLYLAQAEGRLAPNGALIQGRDVALISGGDLDNQGTLRASGTLDVQAVNIANSGLLQANERLQLLAEDSIRNAQGGIIAGREVSLTAGNDILNERSVTEHAARLGASLWGQTYLDSAARIEASGSLSLAAGRDVSNLGGVLDSRGDLTIEAGRDVTIASVQDVQHQSRGNWFLNERVSQLGAEVSAGRDLEISAGRDLGIVASQLSAGRDLDLGAGHDLTISSAADESHFLSRSKKVTQSNDRVTQQSSEIQAGRDLSLGAGNDLSVIASRVQAGNDVDIDAGQDINILSAQDESASYYFKKSKGSFGRSKSQQSESYDSTNIASVIEAGNDLSLNTSTTADGGLSLDGGRDVTVIGSRLAAGNDLTLGATGDIAVLSGVEEHGAYSKKTKSGFLGLSKSGKSQLKTTATQVGSELEAGNDVVLAAGNDIRLRASETTAGNDVELRAGLISDTGDINLVAANDEAYSRSESYKKKVGLSFGNAAVLATGSPGWGSDIAIASAKKRGQEAISSTNVGSQVNAERDASLIAERDINVVGSGVSAGRNVLLDAGRDVNVVAGSSSEQVTSWKNTKTLGLQQSADRNGFTTFVGAETLKDKTRTSEQTAAASQISAGLDLDVRAGRDILQQGSDLSAGYDLNMQAGRDILIDAANEQSTYAREQSQKRTGSSTTVNHNLGRTKDAISGAGKGDNTVSQASSTLKAMDAVSQFLAGPTFDAHLGSTSQSQSVSQTVLGNRASTLEAGNDINLVAGNDVLVHGGQFQTGRDITVTGRDIVLDVARGEQRYESQQSQGKGGFVVGTSGGFKVGIGGSKGVAGEEGSQGTASGSWLNAQRDVNLNASNDMSLIGTEVQAGRDIDLKAGNDLSIRAAQNASASESNRRSGGGEVGLTFGSEGVGVYVSVNVGKGDLEREGQRQQEAYLYAGDRLNFSSGRDTAVTGAQLHADEVTGDVGRNLIVASLTDTGEVKGKEFDVSATATFGPGAGFSASVGYGETKGSTEWVENQTRIVARDRLDIRTEEHTQLDGTLLASNTGNLKLDTGTLGFSDIAGHDKEHSYYLNVGGSYGKNGAKDTQQDKSQEGKGEKGKTGWSVEGYEYEKDRQQIVRATVGEGELIVRDDAQTGQDSTEGLNRDVSKAYEITRDDEERTDLYVTKSSVEAVANPGKTFERWVKAAENYGDSSEEALTFAIQLFAAATAVMDGRSVDDIQYQQRLIDATRRANLTVRKLEKGTEGQRKDSAKLLFSWVTQGADTEQARAVAASIERLAVENPEAAIRALVLLNAFNKPSDGSQSFLALPLLGGLSATEVLGGALLTTAALPATQENMKKVAGSVFESVQGSDSDLELQLRLYAELLPLVLGTTLPIHTLDPRFGTLVNPGADSLNTENASSGGYNAGGSVVTVPHTGGNQLDGQQGSGSYTTPVHQLSPGNMYSEEGAKATAVLEHFGNRTVEDLASAAANPINKEGLTQAARALTKHASGQRTTGTFPKLSGGIKQQNETAQQIVSEILSNPKSTYTSLGRGGLEVRAPDGRGLRYNSDGSFSGFVD</sequence>
<feature type="compositionally biased region" description="Polar residues" evidence="1">
    <location>
        <begin position="3594"/>
        <end position="3615"/>
    </location>
</feature>
<feature type="region of interest" description="Disordered" evidence="1">
    <location>
        <begin position="4002"/>
        <end position="4028"/>
    </location>
</feature>
<dbReference type="InterPro" id="IPR008619">
    <property type="entry name" value="Filamentous_hemagglutn_rpt"/>
</dbReference>
<dbReference type="NCBIfam" id="TIGR01731">
    <property type="entry name" value="fil_hemag_20aa"/>
    <property type="match status" value="53"/>
</dbReference>
<dbReference type="OrthoDB" id="2664633at2"/>
<feature type="region of interest" description="Disordered" evidence="1">
    <location>
        <begin position="2747"/>
        <end position="2779"/>
    </location>
</feature>
<feature type="region of interest" description="Disordered" evidence="1">
    <location>
        <begin position="3172"/>
        <end position="3191"/>
    </location>
</feature>
<dbReference type="Pfam" id="PF13332">
    <property type="entry name" value="Fil_haemagg_2"/>
    <property type="match status" value="6"/>
</dbReference>
<dbReference type="Pfam" id="PF05594">
    <property type="entry name" value="Fil_haemagg"/>
    <property type="match status" value="25"/>
</dbReference>
<dbReference type="Proteomes" id="UP000293172">
    <property type="component" value="Unassembled WGS sequence"/>
</dbReference>
<dbReference type="InterPro" id="IPR012334">
    <property type="entry name" value="Pectin_lyas_fold"/>
</dbReference>
<dbReference type="NCBIfam" id="TIGR01901">
    <property type="entry name" value="adhes_NPXG"/>
    <property type="match status" value="1"/>
</dbReference>
<dbReference type="InterPro" id="IPR008638">
    <property type="entry name" value="FhaB/CdiA-like_TPS"/>
</dbReference>